<reference evidence="1 2" key="1">
    <citation type="submission" date="2019-08" db="EMBL/GenBank/DDBJ databases">
        <title>A chromosome-level genome assembly, high-density linkage maps, and genome scans reveal the genomic architecture of hybrid incompatibilities underlying speciation via character displacement in darters (Percidae: Etheostominae).</title>
        <authorList>
            <person name="Moran R.L."/>
            <person name="Catchen J.M."/>
            <person name="Fuller R.C."/>
        </authorList>
    </citation>
    <scope>NUCLEOTIDE SEQUENCE [LARGE SCALE GENOMIC DNA]</scope>
    <source>
        <strain evidence="1">EspeVRDwgs_2016</strain>
        <tissue evidence="1">Muscle</tissue>
    </source>
</reference>
<evidence type="ECO:0000313" key="2">
    <source>
        <dbReference type="Proteomes" id="UP000327493"/>
    </source>
</evidence>
<sequence length="161" mass="18108">MIVYLERSSDLFSVFSSDGEEKSKNKTVTTPTVVQLNTKTLFEQHQLAESARKIRHLCATATPMLPRSLRRIYGGKPVLAEPTQSPFIFKGQPGQKRGLRRHRGGGGVPTFFWRFRQNKTTSTSSRMMPMPTMSTGKFDTRVTIRSNVLIWDAESSSIVAV</sequence>
<dbReference type="Proteomes" id="UP000327493">
    <property type="component" value="Chromosome 5"/>
</dbReference>
<proteinExistence type="predicted"/>
<keyword evidence="2" id="KW-1185">Reference proteome</keyword>
<protein>
    <submittedName>
        <fullName evidence="1">Uncharacterized protein</fullName>
    </submittedName>
</protein>
<dbReference type="AlphaFoldDB" id="A0A5J5DHA3"/>
<evidence type="ECO:0000313" key="1">
    <source>
        <dbReference type="EMBL" id="KAA8592590.1"/>
    </source>
</evidence>
<organism evidence="1 2">
    <name type="scientific">Etheostoma spectabile</name>
    <name type="common">orangethroat darter</name>
    <dbReference type="NCBI Taxonomy" id="54343"/>
    <lineage>
        <taxon>Eukaryota</taxon>
        <taxon>Metazoa</taxon>
        <taxon>Chordata</taxon>
        <taxon>Craniata</taxon>
        <taxon>Vertebrata</taxon>
        <taxon>Euteleostomi</taxon>
        <taxon>Actinopterygii</taxon>
        <taxon>Neopterygii</taxon>
        <taxon>Teleostei</taxon>
        <taxon>Neoteleostei</taxon>
        <taxon>Acanthomorphata</taxon>
        <taxon>Eupercaria</taxon>
        <taxon>Perciformes</taxon>
        <taxon>Percoidei</taxon>
        <taxon>Percidae</taxon>
        <taxon>Etheostomatinae</taxon>
        <taxon>Etheostoma</taxon>
    </lineage>
</organism>
<dbReference type="EMBL" id="VOFY01000005">
    <property type="protein sequence ID" value="KAA8592590.1"/>
    <property type="molecule type" value="Genomic_DNA"/>
</dbReference>
<gene>
    <name evidence="1" type="ORF">FQN60_018045</name>
</gene>
<name>A0A5J5DHA3_9PERO</name>
<accession>A0A5J5DHA3</accession>
<comment type="caution">
    <text evidence="1">The sequence shown here is derived from an EMBL/GenBank/DDBJ whole genome shotgun (WGS) entry which is preliminary data.</text>
</comment>